<dbReference type="KEGG" id="pla:Plav_0881"/>
<sequence>MANARDVIMPHIEAALAEAAEKKLSQDAMARIMFEQALRIWRECRTPEDIRTEIMEAADHLDPDEDFMFMRP</sequence>
<keyword evidence="2" id="KW-1185">Reference proteome</keyword>
<dbReference type="RefSeq" id="WP_012109754.1">
    <property type="nucleotide sequence ID" value="NC_009719.1"/>
</dbReference>
<evidence type="ECO:0000313" key="1">
    <source>
        <dbReference type="EMBL" id="ABS62504.1"/>
    </source>
</evidence>
<gene>
    <name evidence="1" type="ordered locus">Plav_0881</name>
</gene>
<evidence type="ECO:0000313" key="2">
    <source>
        <dbReference type="Proteomes" id="UP000006377"/>
    </source>
</evidence>
<dbReference type="AlphaFoldDB" id="A7HRH1"/>
<organism evidence="1 2">
    <name type="scientific">Parvibaculum lavamentivorans (strain DS-1 / DSM 13023 / NCIMB 13966)</name>
    <dbReference type="NCBI Taxonomy" id="402881"/>
    <lineage>
        <taxon>Bacteria</taxon>
        <taxon>Pseudomonadati</taxon>
        <taxon>Pseudomonadota</taxon>
        <taxon>Alphaproteobacteria</taxon>
        <taxon>Hyphomicrobiales</taxon>
        <taxon>Parvibaculaceae</taxon>
        <taxon>Parvibaculum</taxon>
    </lineage>
</organism>
<dbReference type="HOGENOM" id="CLU_201660_0_0_5"/>
<protein>
    <submittedName>
        <fullName evidence="1">Uncharacterized protein</fullName>
    </submittedName>
</protein>
<dbReference type="Proteomes" id="UP000006377">
    <property type="component" value="Chromosome"/>
</dbReference>
<reference evidence="1 2" key="1">
    <citation type="journal article" date="2011" name="Stand. Genomic Sci.">
        <title>Complete genome sequence of Parvibaculum lavamentivorans type strain (DS-1(T)).</title>
        <authorList>
            <person name="Schleheck D."/>
            <person name="Weiss M."/>
            <person name="Pitluck S."/>
            <person name="Bruce D."/>
            <person name="Land M.L."/>
            <person name="Han S."/>
            <person name="Saunders E."/>
            <person name="Tapia R."/>
            <person name="Detter C."/>
            <person name="Brettin T."/>
            <person name="Han J."/>
            <person name="Woyke T."/>
            <person name="Goodwin L."/>
            <person name="Pennacchio L."/>
            <person name="Nolan M."/>
            <person name="Cook A.M."/>
            <person name="Kjelleberg S."/>
            <person name="Thomas T."/>
        </authorList>
    </citation>
    <scope>NUCLEOTIDE SEQUENCE [LARGE SCALE GENOMIC DNA]</scope>
    <source>
        <strain evidence="2">DS-1 / DSM 13023 / NCIMB 13966</strain>
    </source>
</reference>
<accession>A7HRH1</accession>
<name>A7HRH1_PARL1</name>
<dbReference type="STRING" id="402881.Plav_0881"/>
<dbReference type="eggNOG" id="ENOG5033I79">
    <property type="taxonomic scope" value="Bacteria"/>
</dbReference>
<proteinExistence type="predicted"/>
<dbReference type="EMBL" id="CP000774">
    <property type="protein sequence ID" value="ABS62504.1"/>
    <property type="molecule type" value="Genomic_DNA"/>
</dbReference>
<dbReference type="OrthoDB" id="8127628at2"/>